<dbReference type="InterPro" id="IPR045851">
    <property type="entry name" value="AMP-bd_C_sf"/>
</dbReference>
<dbReference type="SMART" id="SM00823">
    <property type="entry name" value="PKS_PP"/>
    <property type="match status" value="4"/>
</dbReference>
<dbReference type="OrthoDB" id="416786at2759"/>
<dbReference type="GO" id="GO:0019748">
    <property type="term" value="P:secondary metabolic process"/>
    <property type="evidence" value="ECO:0007669"/>
    <property type="project" value="UniProtKB-ARBA"/>
</dbReference>
<dbReference type="Gene3D" id="3.40.50.12780">
    <property type="entry name" value="N-terminal domain of ligase-like"/>
    <property type="match status" value="4"/>
</dbReference>
<dbReference type="InterPro" id="IPR010071">
    <property type="entry name" value="AA_adenyl_dom"/>
</dbReference>
<dbReference type="InterPro" id="IPR020806">
    <property type="entry name" value="PKS_PP-bd"/>
</dbReference>
<dbReference type="HOGENOM" id="CLU_000022_60_0_1"/>
<dbReference type="Gene3D" id="3.30.559.10">
    <property type="entry name" value="Chloramphenicol acetyltransferase-like domain"/>
    <property type="match status" value="6"/>
</dbReference>
<feature type="domain" description="Carrier" evidence="6">
    <location>
        <begin position="5052"/>
        <end position="5128"/>
    </location>
</feature>
<dbReference type="Gene3D" id="2.30.38.10">
    <property type="entry name" value="Luciferase, Domain 3"/>
    <property type="match status" value="1"/>
</dbReference>
<dbReference type="NCBIfam" id="TIGR01733">
    <property type="entry name" value="AA-adenyl-dom"/>
    <property type="match status" value="4"/>
</dbReference>
<dbReference type="FunFam" id="3.30.559.30:FF:000002">
    <property type="entry name" value="Nonribosomal peptide synthase Pes1"/>
    <property type="match status" value="2"/>
</dbReference>
<sequence>MATNAGLAHNAAKHWQNHLAGLTPCQFPRLGAKSHQRTKRPMTVRMNLRESQKLQDLAVSGGAALPTVLRAVWALVLRCYTDSEDVCFGYQEIGSGAIHSEVNATKGLFGVPIARLQLNGDATLGELIELAQGEYSQCLPYHGHAPFARSSEHQPFNTMLVFRTSNVGASSDASVNSRPFNAILPEECRIRILAKQLNGTISMFMEWWSSDMTMDQALDVASTFDRVLNIMFCSPQVRIENIDWFTDRHMKRILKWNNKPLEKVEKCIHEVFQAQAVRRADSEAICAWDGSFTYAEFDRVTSRLANHLVEMGVGPEVRVPCCFDKSKWYAVATFAILKAGGAFVPLDPAHPIPRLQSLIHKLEAKILLSSTHHAGRLLETTEKIISVDQELIDNLASLPTQDNYVPRCRPGNAAYLIFTSGSTGEPKGTVVEHAAYVSGAKAHAPALSISEESRSLQFAAHTFDASLVEMVTPLLVGGTVCIPSEEARMNDIVGAINEMQVNLAVLTPSFVNFVEPAQVPGLKVLVLAGEAMSQSHVDIWSQITLINGYGPTESSVSAVTNSHVTAATDPKDIGFPTGLHCWVVNPDDHHQLLPPGCTGELLLEGPSLAREYLANPEKTSDAFINRPIWAKQNNGECRRFYKTGDLVRYNSPEGSFDYVGRKDTQIKFHGQRIELGEIEHHVAADPNVNHGLVLFPKNGRCKGHIVSIFTLADHLVSKVPSDPKLLGLVARDVRHTPVEAIRQRLTANLPSYMVPSIWLCVEMLPMLSSRKLDRKAVSKWVDEIDDEFYLQVAPAENAGDDSEEPANEVEGKLRMVWSRVLNLPINRVGLSQSFLSLGGDSITAMTCMGQCKKAGLGFTVQEVLRSKSIRDLAVLARTNIQTVDYQEEVEQLFDLTPIQQYHFQVRREDQGHFNQSFFLRLAKPTTEETLRQAVHAIVDRHSMLRARFSQTADGNWKQRITCDVASSYQLRIHQCRSRDQAESMVGDSQRSINAENGPLFTADLFDIDGKEQLLSVIGHHLVIDLVSWRVILEDLEELLLDPQSPSLASKSIPFQTWSKLQIDHCQDLDLSKVISTEDIPSGNFAYWNIDPRLNTYGDSACEGFEIDAPTTSTLLTDCHDVLRTESLDILLAALIHSFADTFHDRVVPAIYNEGHGREPWDDSIDISRTVGWFTTVYPVFVPTLASDNIVDTVMRVKDIRRRVPGNGRPYFASRFHTEGGKDKFRHHAPMEVSFNYLGQYQQLERKDALLQPVDEMAGEAREAGGSADYDKTTPRFGLFEISAVIACGKLRFAFTFNRHMRHQSAIRQWVSQCQRNLQLIAEQFVAMAPKITLSDFPLLPLTYDNLDSMITEKLPQIGISSFDQVEDVCPCSPMQQGLLLSKTKDGAFYSVHGTFEVKPQDRDRVDADRLASAWLKVVAHHPALRTVFIEGLTSDGLYNQVVLKSVSAELIRLQCKSENDVLHTLQKQESFDYKVSKPPHRFTVCQTSNGKVFCRIELSHAIMDGMSISIIFRDLELAYAGKLATEPATPYSAFIGYLQTQPIAAGISFWSSYLKGVEPCHFPVLNDGMTAEKILRTLRLEYKHLSDLQSFCDSNGLTLSNAINTAWALTLRSYIGSEEACFGYLSSGRDAPIPGIDNAVGPFINMLACRVNMPVNVTLNKLLDDVQKDYMDSIPHKHTSLAEVQHSLKLSDVALFNTCVSYRRLPPRKNAKRQEIEFSEHCPIHDPTEYPVSLNIEVSDVQVAIDLDYWTDSVSDQQAKNIANNFIRSLENITYNAQQLIGELDNVSAKNYEMIWSWNSKIPQCINECIHEVVGKQAKARPEAPAICAWDGEFTYRELDEISTLLANYFAALGVVPGSFVPICFDKSAWTVISMLGVLKAGGACVPLDATHPKNALEYKVMDCDAQMVVASPQRAAMFEDMVSYVVAVNADLVDQIAEYDEFYGTAAEPTDPCFIIFTSGSTGKPKGVVLEHRSIVSSAEAHGSALGFGPDTRVLQFAAYTFDNSLEEMFTTLMRGGCVCVPSEEDRFNNLAGAINKLNATFMDLTPTVASFLQPADVPSIKEIGIGGEAMTKAVKDIWRSIPIHNQYGPSECSINCTHNPHSATSGDVSNIGKSTGSVSWIVDPVDHNKLVPIGAVGELLVEGPIVSRGYLNDPEKTAKSFIENPSWVAKDPNRRAESTRRMYKTGDLVRYDSDGSIVYLGRKDTQVKLNGQRIELGEIEHHVKTNLPDSTQSAVHLITSGGIKALAVFMCMSTSSTTTTTDSDDLLLPMTESIRSIVRALESALSAAIPTYMVPSAYIPVTKMPLTASGKLDRRALSHLALSMSDEQASTYRLGGMGGGREPATQTEKLLQDLWASILSKPAEAIGADDSFFRHGGDSIGAMKLVSAARSKGLVLSVAAIFQKPKLSDMAADCESSIHPAANSEPQSAAEREPIKPFALLPKDVSIVPLIDEVASICGVESKSVQDIYPCTSIQGGLIALSSKQPGAYVAQNVFRLASDIDINKFRKAWQAIADVDAVLRTRIVFTEELGFLQVVVNEPADWKSVKTIHEIQNEDRHLPIHDGGALSRYIIVGEGSKSPQFVWIVHHALYDGWSIPTLLDRVAACYGNPNLSATAVEAPFAKFIEYLNSIDTKVSDDFWRARLDDPTSAPWPRLPRPQYQVNTSEKIARLIPIPPLLDREITVASIIRAAWALVVSLYSYSDDVIFGEMLTGRDAPVPGIEDMIGPTFTSIPSRIRINRELTVAEYLKDVQNQFVQAMPYQFCGLQNIKRLGSDAAVACEFQNLLTITQDADESADGFWDMVGSGMGGSNFFSYPLNLSCTISKSEARIDTHYDPEIIPSWQVEQVLSHLETILGRLASSEHSQVKVGDMDLMHSRDLELLRELNSSGATLYDRCIHDMIFDQVQKDPNAMALDAWDGSFTFKQLDDLSTNLAHHLITLGVGADPETFVPLCFEKSAFIVISMLAVMKAGGAFAPLDPTHPISRLQEISADLSAFLVLCSSKHESLCQSISPQVLVVDMEFVKALPPPKQRLPPVPSTNPAYVMFTSGTTGKPKGILIEHRNFSSSAMAHGPVMFIRARRRVLQFASFTFDPSLLETFSSLILGACVCMPDEFVRLNEIQEFINKMNIDWAEFTPSFIHLLTPEEVPNLKTVSLVGEALSHSHVTTWADKVELINGYGPTEVSVLATVNNKITVETSPVNIGQRLDRCWIVDARNHDRLVPVGAVGELLVEGPTVARGYFKNPEKTEAAFIRNPRWAQSISPGDRRMYKTGDLVRYNGDGSMDIIYIGRKDTQTKVRGQRLEVEEVEHYLRADEAVLNCLVTVPTSGLHAKKLAAAIFPKGIAKGDSSNKLDLITSKNASSTVTAIRERLRQRLPPYMVPTRWLSFKTVPILPSGKLDRRQIIRFIEQLEEQQDSVHQASKAVEAKEIGVPPQIEIAEELRRICSHVLKVPFEEVELESSSFLHLIKKFEKAVEVAKTPTTNAVPTADIVQELRRVWSHVLKLPLEEVEPEASFLHLGGDSISAMQVMARCRSQGLGVTVQDIMQARSITELSRMVKISSGTNVRTKFETEEPRKLEEGKPFDLSPIQQLYFDYIGEARGQFNQSVLLRFTSPVKSDKITRALDDLVTIHPMLRARFQKDQNGIWRQRISGEISKSYHFRIHKSAQQHHLESLIEISQKSLNIEKGPLFAVDMFYLPSQTVQISLAIHHLIIDVVSWSIILQDLEDALSGSQLKPHSSLSFQNWCELQSKKAQEELVETVLPALDVPTADFDYWGMSNLPNLYGDVLTEEIELAAHVTTKLLAACSDSFGAEAVDVILASLLLSFCKEFPDRSMPPAVYNEGHGREPWSMDLDLSSTVGWFTTLSPICLPADASVEGAHAILDTIRWVRDSRCRTSGKGRSYFAYRFLTDDGKQRFDKHWPMEICFNYLGQMKQDEHNDAILQPVDGAGGQSINTLSDIGAEVPRLSLIEISAVITEGTLKVTFGFNKRMKRRNGILNWASACSSLLNDAARFTRRETIGPSLKGFPLLPLVYGAQTKLEEQLSEFAVPSIDAVEDAYPLSPMQQGILMSQQKDPQKYAFHFAFEVKSNQRSHRVDARRLEAAWQSVVARHSSLRTIFIPSTSSQNLMDQIVLRKVQGRTIFLKAQTAEQAFAKIEPLECSEQRTPHRFVICETFDGRLFCKIEISHAISDGTSMGLLLEDLTKAYETASSLEPGPLYSDFIQYLQETPREKGIQYWKDYLSGIEPCLLPSLANVSRSAKRQPGEYVFTISHGAELQKFCRTQGLTPANLLQLVWALVLRAYIGTDEVCFGVVSSGRNVPVNGIQEAVGAFINMMVCRLTLSSGTLVGDALQQLQSDFIRSMDYQTCSLTEVQHELGLSDASLFNTVFTFQKGSNTDSDGPMISFEHLNSTDPNEFNLSINISLIDSSLVIGFGYWSDTVSDQHVVNIANTFEHLLRELIAENGGDKLIGDIDLLGEHSCKQIRSWNSQLPKAVNKCVHELIEQQALLRPRMTMAVEGWDASFTYAELDSISSRLAAHLTGFGVGPEVYVPLCFEKSAWTIVAQIAVLKAGGAFVHVDPAHPESRLRMLINDVGADFVVCSPKYHEKASRVAKTTFVLDPKSIRKLPRSQTPPATAPQPSNPAYIIFTSGTTGRPKGTVIEHGAICTSALAHGEALLMNGSSRVLQFASYTFDASIMEILTGLIMGGCICVPSDEERMNDLPRAITKLRASWTCLTPSVLSTMKPERIPTMKVIAVGGEAMSEKIMEEWKGGPAIINAYGPTENSVVACASLKVDADGITRDENRSSIGNAVGCRGWIVDPSNYNRLVPVGAVGELVVEGRTVARGYLNNPQKTAEVFIDRPDFTAEPRFRGLFTRQSRMYRTGDLVRYNPDGTINYISRKDTQIKLNGQRIELGEIEYHCKANLPEQTQVAVDLVVPSDRAKKTLAVFFTTSGSGSHQHTLVKTDGVKSDELLVPMDDTIRAVARSLETGLGTAVPTYMIPHLFIPVSKLPWTSSGKLDRARLRNMVQDLSKETIRLFRLSGAMNKPAATSGMERKLQKMWEKALALPSGSVSTGDSFFRLGGDSLAAMQLAGAARAQGISLTFGNIFKYPILTDMARTCGALKADAEAELKPFCLLSESIPQVKKEVSELCCVPESEIHDIYPASSLQEGFITLAIKQPGAYVAQNVFRLSATVDIHKFKAAWQTVVNELDMLRTRIVHTASSNFLQVVLKEETIDWTTVSSLKAVGEKVAQLPSYNGGRLADFVLIDDKSSGSHYFVLSISHALYDGWSFPVMLKRVENAYFEKTSPPLQTSYARFIQYLTNADLVASDEFWRSNLAGISSVSFPQVPRSLTEQYSATRTISSRTEIPTQRPGDVTIPSIVRAAWALVISDHTGVDDVCFGETLTGRNINVPGIADVVGPTLTTVPTRIQIDRKGTLASYLQKVQQASAEVVPHQHVGLQRIKRLDGDTAAGCDFQNLLVVQTSHEDAHESLWHFQETDDVQNFFTYPLVLECTIGDNYVNTTVYHKENVINSWQVQRVLDQFGSVMQQIVETLKGTNIKINDIEVVSPSDKETIAWWNRRQPILVNECIHDVFIKKANSQPDAAAVCDPNLELTYRGLQTHASQLALYLINIGVGPETLVPICLDKSAWTVVAIMGVLMAGGAFVPLDPSHPTSRHGEILQETDAKIVLCSPQYEERFFEFARHVVPIDKAFITNLPRCDSSQFLGRASPENIAYILFSPLEALDEPKEL</sequence>
<dbReference type="SUPFAM" id="SSF56801">
    <property type="entry name" value="Acetyl-CoA synthetase-like"/>
    <property type="match status" value="5"/>
</dbReference>
<dbReference type="Gene3D" id="1.10.1200.10">
    <property type="entry name" value="ACP-like"/>
    <property type="match status" value="4"/>
</dbReference>
<dbReference type="OMA" id="YPCSRMQ"/>
<dbReference type="FunFam" id="3.30.559.30:FF:000005">
    <property type="entry name" value="Nonribosomal peptide synthase Pes1"/>
    <property type="match status" value="2"/>
</dbReference>
<evidence type="ECO:0000256" key="2">
    <source>
        <dbReference type="ARBA" id="ARBA00022553"/>
    </source>
</evidence>
<dbReference type="STRING" id="336963.C4JQC3"/>
<feature type="domain" description="Carrier" evidence="6">
    <location>
        <begin position="804"/>
        <end position="880"/>
    </location>
</feature>
<dbReference type="CDD" id="cd19545">
    <property type="entry name" value="FUM14_C_NRPS-like"/>
    <property type="match status" value="2"/>
</dbReference>
<dbReference type="GeneID" id="8440063"/>
<protein>
    <recommendedName>
        <fullName evidence="6">Carrier domain-containing protein</fullName>
    </recommendedName>
</protein>
<dbReference type="SUPFAM" id="SSF47336">
    <property type="entry name" value="ACP-like"/>
    <property type="match status" value="4"/>
</dbReference>
<dbReference type="Pfam" id="PF00501">
    <property type="entry name" value="AMP-binding"/>
    <property type="match status" value="5"/>
</dbReference>
<dbReference type="InterPro" id="IPR023213">
    <property type="entry name" value="CAT-like_dom_sf"/>
</dbReference>
<dbReference type="VEuPathDB" id="FungiDB:UREG_04677"/>
<dbReference type="InterPro" id="IPR001242">
    <property type="entry name" value="Condensation_dom"/>
</dbReference>
<dbReference type="InterPro" id="IPR036736">
    <property type="entry name" value="ACP-like_sf"/>
</dbReference>
<evidence type="ECO:0000256" key="3">
    <source>
        <dbReference type="ARBA" id="ARBA00022598"/>
    </source>
</evidence>
<keyword evidence="2" id="KW-0597">Phosphoprotein</keyword>
<dbReference type="CDD" id="cd05918">
    <property type="entry name" value="A_NRPS_SidN3_like"/>
    <property type="match status" value="4"/>
</dbReference>
<dbReference type="PANTHER" id="PTHR45398">
    <property type="match status" value="1"/>
</dbReference>
<evidence type="ECO:0000259" key="6">
    <source>
        <dbReference type="PROSITE" id="PS50075"/>
    </source>
</evidence>
<dbReference type="FunFam" id="3.40.50.980:FF:000001">
    <property type="entry name" value="Non-ribosomal peptide synthetase"/>
    <property type="match status" value="1"/>
</dbReference>
<reference evidence="8" key="1">
    <citation type="journal article" date="2009" name="Genome Res.">
        <title>Comparative genomic analyses of the human fungal pathogens Coccidioides and their relatives.</title>
        <authorList>
            <person name="Sharpton T.J."/>
            <person name="Stajich J.E."/>
            <person name="Rounsley S.D."/>
            <person name="Gardner M.J."/>
            <person name="Wortman J.R."/>
            <person name="Jordar V.S."/>
            <person name="Maiti R."/>
            <person name="Kodira C.D."/>
            <person name="Neafsey D.E."/>
            <person name="Zeng Q."/>
            <person name="Hung C.-Y."/>
            <person name="McMahan C."/>
            <person name="Muszewska A."/>
            <person name="Grynberg M."/>
            <person name="Mandel M.A."/>
            <person name="Kellner E.M."/>
            <person name="Barker B.M."/>
            <person name="Galgiani J.N."/>
            <person name="Orbach M.J."/>
            <person name="Kirkland T.N."/>
            <person name="Cole G.T."/>
            <person name="Henn M.R."/>
            <person name="Birren B.W."/>
            <person name="Taylor J.W."/>
        </authorList>
    </citation>
    <scope>NUCLEOTIDE SEQUENCE [LARGE SCALE GENOMIC DNA]</scope>
    <source>
        <strain evidence="8">UAMH 1704</strain>
    </source>
</reference>
<dbReference type="Pfam" id="PF00550">
    <property type="entry name" value="PP-binding"/>
    <property type="match status" value="4"/>
</dbReference>
<evidence type="ECO:0000313" key="7">
    <source>
        <dbReference type="EMBL" id="EEP79831.1"/>
    </source>
</evidence>
<dbReference type="PROSITE" id="PS50075">
    <property type="entry name" value="CARRIER"/>
    <property type="match status" value="4"/>
</dbReference>
<organism evidence="7 8">
    <name type="scientific">Uncinocarpus reesii (strain UAMH 1704)</name>
    <dbReference type="NCBI Taxonomy" id="336963"/>
    <lineage>
        <taxon>Eukaryota</taxon>
        <taxon>Fungi</taxon>
        <taxon>Dikarya</taxon>
        <taxon>Ascomycota</taxon>
        <taxon>Pezizomycotina</taxon>
        <taxon>Eurotiomycetes</taxon>
        <taxon>Eurotiomycetidae</taxon>
        <taxon>Onygenales</taxon>
        <taxon>Onygenaceae</taxon>
        <taxon>Uncinocarpus</taxon>
    </lineage>
</organism>
<proteinExistence type="inferred from homology"/>
<dbReference type="FunFam" id="3.30.559.10:FF:000016">
    <property type="entry name" value="Nonribosomal peptide synthase Pes1"/>
    <property type="match status" value="2"/>
</dbReference>
<dbReference type="SUPFAM" id="SSF52777">
    <property type="entry name" value="CoA-dependent acyltransferases"/>
    <property type="match status" value="13"/>
</dbReference>
<dbReference type="FunFam" id="3.30.559.10:FF:000017">
    <property type="entry name" value="Nonribosomal peptide synthase Pes1"/>
    <property type="match status" value="2"/>
</dbReference>
<dbReference type="FunFam" id="3.30.300.30:FF:000015">
    <property type="entry name" value="Nonribosomal peptide synthase SidD"/>
    <property type="match status" value="4"/>
</dbReference>
<dbReference type="InParanoid" id="C4JQC3"/>
<dbReference type="InterPro" id="IPR006162">
    <property type="entry name" value="Ppantetheine_attach_site"/>
</dbReference>
<dbReference type="NCBIfam" id="NF003417">
    <property type="entry name" value="PRK04813.1"/>
    <property type="match status" value="5"/>
</dbReference>
<dbReference type="KEGG" id="ure:UREG_04677"/>
<dbReference type="GO" id="GO:0016874">
    <property type="term" value="F:ligase activity"/>
    <property type="evidence" value="ECO:0007669"/>
    <property type="project" value="UniProtKB-KW"/>
</dbReference>
<keyword evidence="3" id="KW-0436">Ligase</keyword>
<dbReference type="FunFam" id="1.10.1200.10:FF:000005">
    <property type="entry name" value="Nonribosomal peptide synthetase 1"/>
    <property type="match status" value="2"/>
</dbReference>
<dbReference type="CDD" id="cd19542">
    <property type="entry name" value="CT_NRPS-like"/>
    <property type="match status" value="2"/>
</dbReference>
<dbReference type="RefSeq" id="XP_002545160.1">
    <property type="nucleotide sequence ID" value="XM_002545114.1"/>
</dbReference>
<dbReference type="GO" id="GO:0031177">
    <property type="term" value="F:phosphopantetheine binding"/>
    <property type="evidence" value="ECO:0007669"/>
    <property type="project" value="InterPro"/>
</dbReference>
<gene>
    <name evidence="7" type="ORF">UREG_04677</name>
</gene>
<dbReference type="PROSITE" id="PS00455">
    <property type="entry name" value="AMP_BINDING"/>
    <property type="match status" value="4"/>
</dbReference>
<dbReference type="FunFam" id="3.30.559.30:FF:000003">
    <property type="entry name" value="Nonribosomal peptide synthase SidD"/>
    <property type="match status" value="2"/>
</dbReference>
<dbReference type="PANTHER" id="PTHR45398:SF1">
    <property type="entry name" value="ENZYME, PUTATIVE (JCVI)-RELATED"/>
    <property type="match status" value="1"/>
</dbReference>
<comment type="similarity">
    <text evidence="5">Belongs to the NRP synthetase family.</text>
</comment>
<evidence type="ECO:0000313" key="8">
    <source>
        <dbReference type="Proteomes" id="UP000002058"/>
    </source>
</evidence>
<dbReference type="Pfam" id="PF00668">
    <property type="entry name" value="Condensation"/>
    <property type="match status" value="7"/>
</dbReference>
<dbReference type="Gene3D" id="3.30.300.30">
    <property type="match status" value="4"/>
</dbReference>
<evidence type="ECO:0000256" key="1">
    <source>
        <dbReference type="ARBA" id="ARBA00022450"/>
    </source>
</evidence>
<keyword evidence="1" id="KW-0596">Phosphopantetheine</keyword>
<feature type="domain" description="Carrier" evidence="6">
    <location>
        <begin position="2344"/>
        <end position="2420"/>
    </location>
</feature>
<dbReference type="Gene3D" id="3.40.50.980">
    <property type="match status" value="2"/>
</dbReference>
<evidence type="ECO:0000256" key="5">
    <source>
        <dbReference type="ARBA" id="ARBA00029454"/>
    </source>
</evidence>
<dbReference type="EMBL" id="CH476616">
    <property type="protein sequence ID" value="EEP79831.1"/>
    <property type="molecule type" value="Genomic_DNA"/>
</dbReference>
<evidence type="ECO:0000256" key="4">
    <source>
        <dbReference type="ARBA" id="ARBA00022737"/>
    </source>
</evidence>
<dbReference type="PROSITE" id="PS00012">
    <property type="entry name" value="PHOSPHOPANTETHEINE"/>
    <property type="match status" value="1"/>
</dbReference>
<dbReference type="InterPro" id="IPR020845">
    <property type="entry name" value="AMP-binding_CS"/>
</dbReference>
<feature type="domain" description="Carrier" evidence="6">
    <location>
        <begin position="3487"/>
        <end position="3563"/>
    </location>
</feature>
<accession>C4JQC3</accession>
<dbReference type="InterPro" id="IPR042099">
    <property type="entry name" value="ANL_N_sf"/>
</dbReference>
<dbReference type="Gene3D" id="3.30.559.30">
    <property type="entry name" value="Nonribosomal peptide synthetase, condensation domain"/>
    <property type="match status" value="7"/>
</dbReference>
<dbReference type="InterPro" id="IPR000873">
    <property type="entry name" value="AMP-dep_synth/lig_dom"/>
</dbReference>
<dbReference type="FunFam" id="3.40.50.12780:FF:000014">
    <property type="entry name" value="Nonribosomal peptide synthetase 1"/>
    <property type="match status" value="4"/>
</dbReference>
<keyword evidence="4" id="KW-0677">Repeat</keyword>
<dbReference type="Proteomes" id="UP000002058">
    <property type="component" value="Unassembled WGS sequence"/>
</dbReference>
<dbReference type="CDD" id="cd19534">
    <property type="entry name" value="E_NRPS"/>
    <property type="match status" value="2"/>
</dbReference>
<keyword evidence="8" id="KW-1185">Reference proteome</keyword>
<dbReference type="InterPro" id="IPR009081">
    <property type="entry name" value="PP-bd_ACP"/>
</dbReference>
<name>C4JQC3_UNCRE</name>
<dbReference type="eggNOG" id="KOG1178">
    <property type="taxonomic scope" value="Eukaryota"/>
</dbReference>